<feature type="binding site" evidence="11">
    <location>
        <position position="357"/>
    </location>
    <ligand>
        <name>L-glutamine</name>
        <dbReference type="ChEBI" id="CHEBI:58359"/>
    </ligand>
</feature>
<dbReference type="NCBIfam" id="NF003792">
    <property type="entry name" value="PRK05380.1"/>
    <property type="match status" value="1"/>
</dbReference>
<dbReference type="InterPro" id="IPR033828">
    <property type="entry name" value="GATase1_CTP_Synthase"/>
</dbReference>
<dbReference type="UniPathway" id="UPA00159">
    <property type="reaction ID" value="UER00277"/>
</dbReference>
<dbReference type="EMBL" id="NFHO01000001">
    <property type="protein sequence ID" value="OUN44596.1"/>
    <property type="molecule type" value="Genomic_DNA"/>
</dbReference>
<comment type="catalytic activity">
    <reaction evidence="11">
        <text>L-glutamine + H2O = L-glutamate + NH4(+)</text>
        <dbReference type="Rhea" id="RHEA:15889"/>
        <dbReference type="ChEBI" id="CHEBI:15377"/>
        <dbReference type="ChEBI" id="CHEBI:28938"/>
        <dbReference type="ChEBI" id="CHEBI:29985"/>
        <dbReference type="ChEBI" id="CHEBI:58359"/>
    </reaction>
</comment>
<comment type="similarity">
    <text evidence="2 11">Belongs to the CTP synthase family.</text>
</comment>
<dbReference type="GO" id="GO:0042802">
    <property type="term" value="F:identical protein binding"/>
    <property type="evidence" value="ECO:0007669"/>
    <property type="project" value="TreeGrafter"/>
</dbReference>
<gene>
    <name evidence="11" type="primary">pyrG</name>
    <name evidence="14" type="ORF">B5G21_01295</name>
</gene>
<feature type="binding site" evidence="11">
    <location>
        <position position="465"/>
    </location>
    <ligand>
        <name>L-glutamine</name>
        <dbReference type="ChEBI" id="CHEBI:58359"/>
    </ligand>
</feature>
<dbReference type="NCBIfam" id="TIGR00337">
    <property type="entry name" value="PyrG"/>
    <property type="match status" value="1"/>
</dbReference>
<feature type="active site" evidence="11">
    <location>
        <position position="514"/>
    </location>
</feature>
<comment type="function">
    <text evidence="11">Catalyzes the ATP-dependent amination of UTP to CTP with either L-glutamine or ammonia as the source of nitrogen. Regulates intracellular CTP levels through interactions with the four ribonucleotide triphosphates.</text>
</comment>
<evidence type="ECO:0000256" key="6">
    <source>
        <dbReference type="ARBA" id="ARBA00022840"/>
    </source>
</evidence>
<keyword evidence="6 11" id="KW-0067">ATP-binding</keyword>
<dbReference type="PANTHER" id="PTHR11550">
    <property type="entry name" value="CTP SYNTHASE"/>
    <property type="match status" value="1"/>
</dbReference>
<feature type="binding site" evidence="11">
    <location>
        <position position="141"/>
    </location>
    <ligand>
        <name>Mg(2+)</name>
        <dbReference type="ChEBI" id="CHEBI:18420"/>
    </ligand>
</feature>
<organism evidence="14 15">
    <name type="scientific">Enorma massiliensis</name>
    <dbReference type="NCBI Taxonomy" id="1472761"/>
    <lineage>
        <taxon>Bacteria</taxon>
        <taxon>Bacillati</taxon>
        <taxon>Actinomycetota</taxon>
        <taxon>Coriobacteriia</taxon>
        <taxon>Coriobacteriales</taxon>
        <taxon>Coriobacteriaceae</taxon>
        <taxon>Enorma</taxon>
    </lineage>
</organism>
<dbReference type="SUPFAM" id="SSF52317">
    <property type="entry name" value="Class I glutamine amidotransferase-like"/>
    <property type="match status" value="1"/>
</dbReference>
<feature type="binding site" evidence="11">
    <location>
        <begin position="385"/>
        <end position="388"/>
    </location>
    <ligand>
        <name>L-glutamine</name>
        <dbReference type="ChEBI" id="CHEBI:58359"/>
    </ligand>
</feature>
<evidence type="ECO:0000256" key="8">
    <source>
        <dbReference type="ARBA" id="ARBA00022962"/>
    </source>
</evidence>
<keyword evidence="5 11" id="KW-0547">Nucleotide-binding</keyword>
<evidence type="ECO:0000256" key="11">
    <source>
        <dbReference type="HAMAP-Rule" id="MF_01227"/>
    </source>
</evidence>
<feature type="binding site" evidence="11">
    <location>
        <position position="71"/>
    </location>
    <ligand>
        <name>ATP</name>
        <dbReference type="ChEBI" id="CHEBI:30616"/>
    </ligand>
</feature>
<evidence type="ECO:0000313" key="15">
    <source>
        <dbReference type="Proteomes" id="UP000196560"/>
    </source>
</evidence>
<dbReference type="GO" id="GO:0046872">
    <property type="term" value="F:metal ion binding"/>
    <property type="evidence" value="ECO:0007669"/>
    <property type="project" value="UniProtKB-KW"/>
</dbReference>
<comment type="miscellaneous">
    <text evidence="11">CTPSs have evolved a hybrid strategy for distinguishing between UTP and CTP. The overlapping regions of the product feedback inhibitory and substrate sites recognize a common feature in both compounds, the triphosphate moiety. To differentiate isosteric substrate and product pyrimidine rings, an additional pocket far from the expected kinase/ligase catalytic site, specifically recognizes the cytosine and ribose portions of the product inhibitor.</text>
</comment>
<comment type="activity regulation">
    <text evidence="11">Allosterically activated by GTP, when glutamine is the substrate; GTP has no effect on the reaction when ammonia is the substrate. The allosteric effector GTP functions by stabilizing the protein conformation that binds the tetrahedral intermediate(s) formed during glutamine hydrolysis. Inhibited by the product CTP, via allosteric rather than competitive inhibition.</text>
</comment>
<feature type="binding site" evidence="11">
    <location>
        <position position="71"/>
    </location>
    <ligand>
        <name>Mg(2+)</name>
        <dbReference type="ChEBI" id="CHEBI:18420"/>
    </ligand>
</feature>
<dbReference type="CDD" id="cd03113">
    <property type="entry name" value="CTPS_N"/>
    <property type="match status" value="1"/>
</dbReference>
<feature type="binding site" evidence="11">
    <location>
        <begin position="14"/>
        <end position="19"/>
    </location>
    <ligand>
        <name>ATP</name>
        <dbReference type="ChEBI" id="CHEBI:30616"/>
    </ligand>
</feature>
<feature type="binding site" evidence="11">
    <location>
        <position position="224"/>
    </location>
    <ligand>
        <name>UTP</name>
        <dbReference type="ChEBI" id="CHEBI:46398"/>
    </ligand>
</feature>
<dbReference type="RefSeq" id="WP_087185692.1">
    <property type="nucleotide sequence ID" value="NZ_NFHO01000001.1"/>
</dbReference>
<dbReference type="InterPro" id="IPR017926">
    <property type="entry name" value="GATASE"/>
</dbReference>
<comment type="catalytic activity">
    <reaction evidence="11">
        <text>UTP + NH4(+) + ATP = CTP + ADP + phosphate + 2 H(+)</text>
        <dbReference type="Rhea" id="RHEA:16597"/>
        <dbReference type="ChEBI" id="CHEBI:15378"/>
        <dbReference type="ChEBI" id="CHEBI:28938"/>
        <dbReference type="ChEBI" id="CHEBI:30616"/>
        <dbReference type="ChEBI" id="CHEBI:37563"/>
        <dbReference type="ChEBI" id="CHEBI:43474"/>
        <dbReference type="ChEBI" id="CHEBI:46398"/>
        <dbReference type="ChEBI" id="CHEBI:456216"/>
    </reaction>
</comment>
<feature type="binding site" evidence="11">
    <location>
        <position position="408"/>
    </location>
    <ligand>
        <name>L-glutamine</name>
        <dbReference type="ChEBI" id="CHEBI:58359"/>
    </ligand>
</feature>
<sequence>MTKHIFVTGGVVSSLGKGITAASLGRLLKSRGYKVTMQKADPYLNVDPGTMSPFQHGEVFVTEDGYESDLDLGHYERFIDENLTRDSNFTTGAIYRSLIHRERRGDFLGGTVQVIPHVTNAIKDKFRRIEEQTGSDVVITELGGTIGDIESQPFVEAIRQYKKDAGAENVCYIHVSLVPYIAAAHEVKTKPTQHSVKELRSFGIQPDIIVLRSDHEIDDAIRAKIASFCDVDVDCVFTNEDCASIYDVPRMFAEQDFDLRVCERLGLDPRERDMTEWDAFLEKKNHANHHEDAVKVAVVGKYTQLPDAYLSVIEAIRHAGIFYDRHVDVELVDGEELTWDSCQEVLGDASGIVVPGGFGVRGLEGKICAARFARENKIPYLGLCLGMQVAVCEFARDVAGLADANSTEFEPECAHPVIDLMSSQEDVTEKGGTMRLGAYPAKLAEGSLVREAYGEELVYERHRHRYEFNNAFRDELEEAGLVISGISPDERLVEMIELPRDVHPWFVATQAHPEFKSRPTRPQPLFREFTRAAVGYHEGIDRLEVTPKNAPAA</sequence>
<dbReference type="FunFam" id="3.40.50.300:FF:000009">
    <property type="entry name" value="CTP synthase"/>
    <property type="match status" value="1"/>
</dbReference>
<keyword evidence="4 11" id="KW-0479">Metal-binding</keyword>
<feature type="binding site" evidence="11">
    <location>
        <begin position="188"/>
        <end position="193"/>
    </location>
    <ligand>
        <name>UTP</name>
        <dbReference type="ChEBI" id="CHEBI:46398"/>
    </ligand>
</feature>
<accession>A0A1Y3U760</accession>
<comment type="subunit">
    <text evidence="11">Homotetramer.</text>
</comment>
<feature type="region of interest" description="Amidoligase domain" evidence="11">
    <location>
        <begin position="1"/>
        <end position="267"/>
    </location>
</feature>
<feature type="domain" description="Glutamine amidotransferase" evidence="12">
    <location>
        <begin position="305"/>
        <end position="531"/>
    </location>
</feature>
<comment type="catalytic activity">
    <reaction evidence="10 11">
        <text>UTP + L-glutamine + ATP + H2O = CTP + L-glutamate + ADP + phosphate + 2 H(+)</text>
        <dbReference type="Rhea" id="RHEA:26426"/>
        <dbReference type="ChEBI" id="CHEBI:15377"/>
        <dbReference type="ChEBI" id="CHEBI:15378"/>
        <dbReference type="ChEBI" id="CHEBI:29985"/>
        <dbReference type="ChEBI" id="CHEBI:30616"/>
        <dbReference type="ChEBI" id="CHEBI:37563"/>
        <dbReference type="ChEBI" id="CHEBI:43474"/>
        <dbReference type="ChEBI" id="CHEBI:46398"/>
        <dbReference type="ChEBI" id="CHEBI:58359"/>
        <dbReference type="ChEBI" id="CHEBI:456216"/>
        <dbReference type="EC" id="6.3.4.2"/>
    </reaction>
</comment>
<dbReference type="PROSITE" id="PS51273">
    <property type="entry name" value="GATASE_TYPE_1"/>
    <property type="match status" value="1"/>
</dbReference>
<feature type="binding site" evidence="11">
    <location>
        <position position="13"/>
    </location>
    <ligand>
        <name>CTP</name>
        <dbReference type="ChEBI" id="CHEBI:37563"/>
        <note>allosteric inhibitor</note>
    </ligand>
</feature>
<dbReference type="EC" id="6.3.4.2" evidence="11"/>
<feature type="binding site" evidence="11">
    <location>
        <begin position="148"/>
        <end position="150"/>
    </location>
    <ligand>
        <name>CTP</name>
        <dbReference type="ChEBI" id="CHEBI:37563"/>
        <note>allosteric inhibitor</note>
    </ligand>
</feature>
<dbReference type="STRING" id="1118060.GCA_000311845_00847"/>
<dbReference type="FunFam" id="3.40.50.880:FF:000002">
    <property type="entry name" value="CTP synthase"/>
    <property type="match status" value="1"/>
</dbReference>
<keyword evidence="7 11" id="KW-0460">Magnesium</keyword>
<keyword evidence="3 11" id="KW-0436">Ligase</keyword>
<evidence type="ECO:0000259" key="13">
    <source>
        <dbReference type="Pfam" id="PF06418"/>
    </source>
</evidence>
<evidence type="ECO:0000256" key="9">
    <source>
        <dbReference type="ARBA" id="ARBA00022975"/>
    </source>
</evidence>
<dbReference type="AlphaFoldDB" id="A0A1Y3U760"/>
<dbReference type="eggNOG" id="COG0504">
    <property type="taxonomic scope" value="Bacteria"/>
</dbReference>
<evidence type="ECO:0000256" key="10">
    <source>
        <dbReference type="ARBA" id="ARBA00047781"/>
    </source>
</evidence>
<dbReference type="InterPro" id="IPR027417">
    <property type="entry name" value="P-loop_NTPase"/>
</dbReference>
<reference evidence="15" key="1">
    <citation type="submission" date="2017-04" db="EMBL/GenBank/DDBJ databases">
        <title>Function of individual gut microbiota members based on whole genome sequencing of pure cultures obtained from chicken caecum.</title>
        <authorList>
            <person name="Medvecky M."/>
            <person name="Cejkova D."/>
            <person name="Polansky O."/>
            <person name="Karasova D."/>
            <person name="Kubasova T."/>
            <person name="Cizek A."/>
            <person name="Rychlik I."/>
        </authorList>
    </citation>
    <scope>NUCLEOTIDE SEQUENCE [LARGE SCALE GENOMIC DNA]</scope>
    <source>
        <strain evidence="15">An70</strain>
    </source>
</reference>
<comment type="pathway">
    <text evidence="1 11">Pyrimidine metabolism; CTP biosynthesis via de novo pathway; CTP from UDP: step 2/2.</text>
</comment>
<proteinExistence type="inferred from homology"/>
<name>A0A1Y3U760_9ACTN</name>
<dbReference type="GO" id="GO:0019856">
    <property type="term" value="P:pyrimidine nucleobase biosynthetic process"/>
    <property type="evidence" value="ECO:0007669"/>
    <property type="project" value="TreeGrafter"/>
</dbReference>
<dbReference type="GO" id="GO:0044210">
    <property type="term" value="P:'de novo' CTP biosynthetic process"/>
    <property type="evidence" value="ECO:0007669"/>
    <property type="project" value="UniProtKB-UniRule"/>
</dbReference>
<feature type="binding site" evidence="11">
    <location>
        <position position="13"/>
    </location>
    <ligand>
        <name>UTP</name>
        <dbReference type="ChEBI" id="CHEBI:46398"/>
    </ligand>
</feature>
<dbReference type="GO" id="GO:0005829">
    <property type="term" value="C:cytosol"/>
    <property type="evidence" value="ECO:0007669"/>
    <property type="project" value="TreeGrafter"/>
</dbReference>
<dbReference type="InterPro" id="IPR017456">
    <property type="entry name" value="CTP_synthase_N"/>
</dbReference>
<evidence type="ECO:0000259" key="12">
    <source>
        <dbReference type="Pfam" id="PF00117"/>
    </source>
</evidence>
<dbReference type="Proteomes" id="UP000196560">
    <property type="component" value="Unassembled WGS sequence"/>
</dbReference>
<dbReference type="PANTHER" id="PTHR11550:SF0">
    <property type="entry name" value="CTP SYNTHASE-RELATED"/>
    <property type="match status" value="1"/>
</dbReference>
<dbReference type="GO" id="GO:0005524">
    <property type="term" value="F:ATP binding"/>
    <property type="evidence" value="ECO:0007669"/>
    <property type="project" value="UniProtKB-KW"/>
</dbReference>
<dbReference type="InterPro" id="IPR029062">
    <property type="entry name" value="Class_I_gatase-like"/>
</dbReference>
<evidence type="ECO:0000313" key="14">
    <source>
        <dbReference type="EMBL" id="OUN44596.1"/>
    </source>
</evidence>
<evidence type="ECO:0000256" key="5">
    <source>
        <dbReference type="ARBA" id="ARBA00022741"/>
    </source>
</evidence>
<keyword evidence="15" id="KW-1185">Reference proteome</keyword>
<dbReference type="Pfam" id="PF00117">
    <property type="entry name" value="GATase"/>
    <property type="match status" value="1"/>
</dbReference>
<evidence type="ECO:0000256" key="7">
    <source>
        <dbReference type="ARBA" id="ARBA00022842"/>
    </source>
</evidence>
<dbReference type="CDD" id="cd01746">
    <property type="entry name" value="GATase1_CTP_Synthase"/>
    <property type="match status" value="1"/>
</dbReference>
<protein>
    <recommendedName>
        <fullName evidence="11">CTP synthase</fullName>
        <ecNumber evidence="11">6.3.4.2</ecNumber>
    </recommendedName>
    <alternativeName>
        <fullName evidence="11">Cytidine 5'-triphosphate synthase</fullName>
    </alternativeName>
    <alternativeName>
        <fullName evidence="11">Cytidine triphosphate synthetase</fullName>
        <shortName evidence="11">CTP synthetase</shortName>
        <shortName evidence="11">CTPS</shortName>
    </alternativeName>
    <alternativeName>
        <fullName evidence="11">UTP--ammonia ligase</fullName>
    </alternativeName>
</protein>
<feature type="active site" description="Nucleophile; for glutamine hydrolysis" evidence="11">
    <location>
        <position position="384"/>
    </location>
</feature>
<dbReference type="Pfam" id="PF06418">
    <property type="entry name" value="CTP_synth_N"/>
    <property type="match status" value="1"/>
</dbReference>
<dbReference type="GO" id="GO:0003883">
    <property type="term" value="F:CTP synthase activity"/>
    <property type="evidence" value="ECO:0007669"/>
    <property type="project" value="UniProtKB-UniRule"/>
</dbReference>
<evidence type="ECO:0000256" key="3">
    <source>
        <dbReference type="ARBA" id="ARBA00022598"/>
    </source>
</evidence>
<comment type="caution">
    <text evidence="14">The sequence shown here is derived from an EMBL/GenBank/DDBJ whole genome shotgun (WGS) entry which is preliminary data.</text>
</comment>
<dbReference type="Gene3D" id="3.40.50.880">
    <property type="match status" value="1"/>
</dbReference>
<feature type="binding site" evidence="11">
    <location>
        <position position="224"/>
    </location>
    <ligand>
        <name>CTP</name>
        <dbReference type="ChEBI" id="CHEBI:37563"/>
        <note>allosteric inhibitor</note>
    </ligand>
</feature>
<dbReference type="HAMAP" id="MF_01227">
    <property type="entry name" value="PyrG"/>
    <property type="match status" value="1"/>
</dbReference>
<evidence type="ECO:0000256" key="2">
    <source>
        <dbReference type="ARBA" id="ARBA00007533"/>
    </source>
</evidence>
<dbReference type="GO" id="GO:0097268">
    <property type="term" value="C:cytoophidium"/>
    <property type="evidence" value="ECO:0007669"/>
    <property type="project" value="UniProtKB-ARBA"/>
</dbReference>
<feature type="active site" evidence="11">
    <location>
        <position position="512"/>
    </location>
</feature>
<dbReference type="Gene3D" id="3.40.50.300">
    <property type="entry name" value="P-loop containing nucleotide triphosphate hydrolases"/>
    <property type="match status" value="1"/>
</dbReference>
<feature type="domain" description="CTP synthase N-terminal" evidence="13">
    <location>
        <begin position="3"/>
        <end position="267"/>
    </location>
</feature>
<dbReference type="SUPFAM" id="SSF52540">
    <property type="entry name" value="P-loop containing nucleoside triphosphate hydrolases"/>
    <property type="match status" value="1"/>
</dbReference>
<comment type="caution">
    <text evidence="11">Lacks conserved residue(s) required for the propagation of feature annotation.</text>
</comment>
<dbReference type="GO" id="GO:0004359">
    <property type="term" value="F:glutaminase activity"/>
    <property type="evidence" value="ECO:0007669"/>
    <property type="project" value="RHEA"/>
</dbReference>
<evidence type="ECO:0000256" key="1">
    <source>
        <dbReference type="ARBA" id="ARBA00005171"/>
    </source>
</evidence>
<feature type="binding site" evidence="11">
    <location>
        <begin position="188"/>
        <end position="193"/>
    </location>
    <ligand>
        <name>CTP</name>
        <dbReference type="ChEBI" id="CHEBI:37563"/>
        <note>allosteric inhibitor</note>
    </ligand>
</feature>
<keyword evidence="9 11" id="KW-0665">Pyrimidine biosynthesis</keyword>
<dbReference type="InterPro" id="IPR004468">
    <property type="entry name" value="CTP_synthase"/>
</dbReference>
<keyword evidence="8 11" id="KW-0315">Glutamine amidotransferase</keyword>
<evidence type="ECO:0000256" key="4">
    <source>
        <dbReference type="ARBA" id="ARBA00022723"/>
    </source>
</evidence>